<feature type="transmembrane region" description="Helical" evidence="6">
    <location>
        <begin position="118"/>
        <end position="136"/>
    </location>
</feature>
<name>A0A7R9BVV4_9CRUS</name>
<feature type="transmembrane region" description="Helical" evidence="6">
    <location>
        <begin position="232"/>
        <end position="253"/>
    </location>
</feature>
<keyword evidence="4 6" id="KW-0472">Membrane</keyword>
<feature type="transmembrane region" description="Helical" evidence="6">
    <location>
        <begin position="353"/>
        <end position="375"/>
    </location>
</feature>
<reference evidence="7" key="1">
    <citation type="submission" date="2020-11" db="EMBL/GenBank/DDBJ databases">
        <authorList>
            <person name="Tran Van P."/>
        </authorList>
    </citation>
    <scope>NUCLEOTIDE SEQUENCE</scope>
</reference>
<evidence type="ECO:0000256" key="2">
    <source>
        <dbReference type="ARBA" id="ARBA00022692"/>
    </source>
</evidence>
<feature type="transmembrane region" description="Helical" evidence="6">
    <location>
        <begin position="156"/>
        <end position="178"/>
    </location>
</feature>
<dbReference type="InterPro" id="IPR004752">
    <property type="entry name" value="AmpG_permease/AT-1"/>
</dbReference>
<dbReference type="Proteomes" id="UP000678499">
    <property type="component" value="Unassembled WGS sequence"/>
</dbReference>
<evidence type="ECO:0000313" key="7">
    <source>
        <dbReference type="EMBL" id="CAD7282540.1"/>
    </source>
</evidence>
<gene>
    <name evidence="7" type="ORF">NMOB1V02_LOCUS10162</name>
</gene>
<dbReference type="InterPro" id="IPR036259">
    <property type="entry name" value="MFS_trans_sf"/>
</dbReference>
<dbReference type="PANTHER" id="PTHR12778:SF9">
    <property type="entry name" value="ACETYL-COENZYME A TRANSPORTER 1"/>
    <property type="match status" value="1"/>
</dbReference>
<keyword evidence="3 6" id="KW-1133">Transmembrane helix</keyword>
<accession>A0A7R9BVV4</accession>
<dbReference type="Gene3D" id="1.20.1250.20">
    <property type="entry name" value="MFS general substrate transporter like domains"/>
    <property type="match status" value="1"/>
</dbReference>
<organism evidence="7">
    <name type="scientific">Notodromas monacha</name>
    <dbReference type="NCBI Taxonomy" id="399045"/>
    <lineage>
        <taxon>Eukaryota</taxon>
        <taxon>Metazoa</taxon>
        <taxon>Ecdysozoa</taxon>
        <taxon>Arthropoda</taxon>
        <taxon>Crustacea</taxon>
        <taxon>Oligostraca</taxon>
        <taxon>Ostracoda</taxon>
        <taxon>Podocopa</taxon>
        <taxon>Podocopida</taxon>
        <taxon>Cypridocopina</taxon>
        <taxon>Cypridoidea</taxon>
        <taxon>Cyprididae</taxon>
        <taxon>Notodromas</taxon>
    </lineage>
</organism>
<evidence type="ECO:0000313" key="8">
    <source>
        <dbReference type="Proteomes" id="UP000678499"/>
    </source>
</evidence>
<feature type="transmembrane region" description="Helical" evidence="6">
    <location>
        <begin position="494"/>
        <end position="510"/>
    </location>
</feature>
<feature type="region of interest" description="Disordered" evidence="5">
    <location>
        <begin position="1"/>
        <end position="39"/>
    </location>
</feature>
<dbReference type="EMBL" id="CAJPEX010003954">
    <property type="protein sequence ID" value="CAG0922692.1"/>
    <property type="molecule type" value="Genomic_DNA"/>
</dbReference>
<keyword evidence="2 6" id="KW-0812">Transmembrane</keyword>
<evidence type="ECO:0000256" key="4">
    <source>
        <dbReference type="ARBA" id="ARBA00023136"/>
    </source>
</evidence>
<dbReference type="OrthoDB" id="6415790at2759"/>
<feature type="transmembrane region" description="Helical" evidence="6">
    <location>
        <begin position="427"/>
        <end position="450"/>
    </location>
</feature>
<proteinExistence type="predicted"/>
<dbReference type="GO" id="GO:0008521">
    <property type="term" value="F:acetyl-CoA transmembrane transporter activity"/>
    <property type="evidence" value="ECO:0007669"/>
    <property type="project" value="InterPro"/>
</dbReference>
<keyword evidence="8" id="KW-1185">Reference proteome</keyword>
<comment type="subcellular location">
    <subcellularLocation>
        <location evidence="1">Membrane</location>
        <topology evidence="1">Multi-pass membrane protein</topology>
    </subcellularLocation>
</comment>
<dbReference type="Pfam" id="PF13000">
    <property type="entry name" value="Acatn"/>
    <property type="match status" value="2"/>
</dbReference>
<evidence type="ECO:0000256" key="6">
    <source>
        <dbReference type="SAM" id="Phobius"/>
    </source>
</evidence>
<evidence type="ECO:0008006" key="9">
    <source>
        <dbReference type="Google" id="ProtNLM"/>
    </source>
</evidence>
<evidence type="ECO:0000256" key="3">
    <source>
        <dbReference type="ARBA" id="ARBA00022989"/>
    </source>
</evidence>
<feature type="transmembrane region" description="Helical" evidence="6">
    <location>
        <begin position="323"/>
        <end position="341"/>
    </location>
</feature>
<feature type="transmembrane region" description="Helical" evidence="6">
    <location>
        <begin position="287"/>
        <end position="311"/>
    </location>
</feature>
<dbReference type="EMBL" id="OA885991">
    <property type="protein sequence ID" value="CAD7282540.1"/>
    <property type="molecule type" value="Genomic_DNA"/>
</dbReference>
<dbReference type="InterPro" id="IPR024371">
    <property type="entry name" value="AcetylCoA_trans_1-like"/>
</dbReference>
<dbReference type="GO" id="GO:0035348">
    <property type="term" value="P:acetyl-CoA transmembrane transport"/>
    <property type="evidence" value="ECO:0007669"/>
    <property type="project" value="InterPro"/>
</dbReference>
<feature type="transmembrane region" description="Helical" evidence="6">
    <location>
        <begin position="51"/>
        <end position="74"/>
    </location>
</feature>
<protein>
    <recommendedName>
        <fullName evidence="9">Acetyl-coenzyme A transporter 1</fullName>
    </recommendedName>
</protein>
<sequence>MSESIDMTDFDSRSRQRKKSSPQERLLSESSDDHKSHHSWRDLKGDYGNIAVLYFLYVLQGIPIGLAGSVPMILQNRGVSYKEQAEYSFVNWPFSIKLLWAPIVDSVFCKRIGRRKTWLIPVQYLLGLAMMTYAYFVDEHLGEAPASHPKVGTLTMMFFGLNFLAATQDIAVDGWALTMLKRENVGFASTCNTAGQTTGYFLGSVVFMALESAEFCNSYIRSVPEPNGLLKLSDFLFIWGIIFLVTTTLVGILKHEKDGSELPAGEMHEEGVLDTYFTLWKILKLPIVRITAIFLLTSKIGFAATDAITGLKLIGKGVPKESLAMLAVPLVPLQIILPVMISKYTAGPKPMEVLLKAMPMRLMFGFVFAFVVWVTPWFEVSKGTFAWYYYALLLAVYMMHQVTLYSMYVALMAFFAKVSDPKVGGTYMTLMNTLTNLGGNWPATLMLWIVDNLTLKACMSPANGERIDPVTCYEPDANEQCLGLGGRCEVTLDGYYIETAICVVIGFLWLQGWGRRTAKTLQNLPLKSWKVR</sequence>
<dbReference type="GO" id="GO:0016020">
    <property type="term" value="C:membrane"/>
    <property type="evidence" value="ECO:0007669"/>
    <property type="project" value="UniProtKB-SubCell"/>
</dbReference>
<dbReference type="PANTHER" id="PTHR12778">
    <property type="entry name" value="SOLUTE CARRIER FAMILY 33 ACETYL-COA TRANSPORTER -RELATED"/>
    <property type="match status" value="1"/>
</dbReference>
<evidence type="ECO:0000256" key="1">
    <source>
        <dbReference type="ARBA" id="ARBA00004141"/>
    </source>
</evidence>
<evidence type="ECO:0000256" key="5">
    <source>
        <dbReference type="SAM" id="MobiDB-lite"/>
    </source>
</evidence>
<dbReference type="AlphaFoldDB" id="A0A7R9BVV4"/>
<feature type="transmembrane region" description="Helical" evidence="6">
    <location>
        <begin position="199"/>
        <end position="220"/>
    </location>
</feature>
<feature type="transmembrane region" description="Helical" evidence="6">
    <location>
        <begin position="387"/>
        <end position="415"/>
    </location>
</feature>
<dbReference type="SUPFAM" id="SSF103473">
    <property type="entry name" value="MFS general substrate transporter"/>
    <property type="match status" value="1"/>
</dbReference>